<comment type="caution">
    <text evidence="2">The sequence shown here is derived from an EMBL/GenBank/DDBJ whole genome shotgun (WGS) entry which is preliminary data.</text>
</comment>
<protein>
    <submittedName>
        <fullName evidence="2">CGNR zinc finger domain-containing protein</fullName>
    </submittedName>
</protein>
<evidence type="ECO:0000313" key="2">
    <source>
        <dbReference type="EMBL" id="MFD0786561.1"/>
    </source>
</evidence>
<dbReference type="SUPFAM" id="SSF160904">
    <property type="entry name" value="Jann2411-like"/>
    <property type="match status" value="1"/>
</dbReference>
<dbReference type="Pfam" id="PF11706">
    <property type="entry name" value="zf-CGNR"/>
    <property type="match status" value="1"/>
</dbReference>
<keyword evidence="3" id="KW-1185">Reference proteome</keyword>
<name>A0ABW3A7I9_9ACTN</name>
<feature type="domain" description="Zinc finger CGNR" evidence="1">
    <location>
        <begin position="2"/>
        <end position="43"/>
    </location>
</feature>
<accession>A0ABW3A7I9</accession>
<sequence>MRECGAHNCHLVFVDTSRPGQRRWCSMERCGNRHKVSSLRARRAAD</sequence>
<evidence type="ECO:0000313" key="3">
    <source>
        <dbReference type="Proteomes" id="UP001597053"/>
    </source>
</evidence>
<dbReference type="PANTHER" id="PTHR35525">
    <property type="entry name" value="BLL6575 PROTEIN"/>
    <property type="match status" value="1"/>
</dbReference>
<dbReference type="InterPro" id="IPR021005">
    <property type="entry name" value="Znf_CGNR"/>
</dbReference>
<dbReference type="Gene3D" id="1.10.3300.10">
    <property type="entry name" value="Jann2411-like domain"/>
    <property type="match status" value="1"/>
</dbReference>
<dbReference type="EMBL" id="JBHTHM010001433">
    <property type="protein sequence ID" value="MFD0786561.1"/>
    <property type="molecule type" value="Genomic_DNA"/>
</dbReference>
<dbReference type="Proteomes" id="UP001597053">
    <property type="component" value="Unassembled WGS sequence"/>
</dbReference>
<dbReference type="InterPro" id="IPR010852">
    <property type="entry name" value="ABATE"/>
</dbReference>
<organism evidence="2 3">
    <name type="scientific">Micromonospora azadirachtae</name>
    <dbReference type="NCBI Taxonomy" id="1970735"/>
    <lineage>
        <taxon>Bacteria</taxon>
        <taxon>Bacillati</taxon>
        <taxon>Actinomycetota</taxon>
        <taxon>Actinomycetes</taxon>
        <taxon>Micromonosporales</taxon>
        <taxon>Micromonosporaceae</taxon>
        <taxon>Micromonospora</taxon>
    </lineage>
</organism>
<proteinExistence type="predicted"/>
<dbReference type="InterPro" id="IPR023286">
    <property type="entry name" value="ABATE_dom_sf"/>
</dbReference>
<reference evidence="3" key="1">
    <citation type="journal article" date="2019" name="Int. J. Syst. Evol. Microbiol.">
        <title>The Global Catalogue of Microorganisms (GCM) 10K type strain sequencing project: providing services to taxonomists for standard genome sequencing and annotation.</title>
        <authorList>
            <consortium name="The Broad Institute Genomics Platform"/>
            <consortium name="The Broad Institute Genome Sequencing Center for Infectious Disease"/>
            <person name="Wu L."/>
            <person name="Ma J."/>
        </authorList>
    </citation>
    <scope>NUCLEOTIDE SEQUENCE [LARGE SCALE GENOMIC DNA]</scope>
    <source>
        <strain evidence="3">JCM 32148</strain>
    </source>
</reference>
<dbReference type="PANTHER" id="PTHR35525:SF3">
    <property type="entry name" value="BLL6575 PROTEIN"/>
    <property type="match status" value="1"/>
</dbReference>
<gene>
    <name evidence="2" type="ORF">ACFQZ8_21890</name>
</gene>
<evidence type="ECO:0000259" key="1">
    <source>
        <dbReference type="Pfam" id="PF11706"/>
    </source>
</evidence>